<sequence length="105" mass="11050">MQSFENAYHNKRDDSPKDNRTRPIAVETAIGGKSDWGGKCESQRNLGRHLEFGAPGSCLVCPGLGPPLTVSRHLFLGMGSPPDRGGMSILCPMTGLVLGGPGSLS</sequence>
<name>A0A4Y2UCC4_ARAVE</name>
<feature type="region of interest" description="Disordered" evidence="1">
    <location>
        <begin position="1"/>
        <end position="22"/>
    </location>
</feature>
<accession>A0A4Y2UCC4</accession>
<gene>
    <name evidence="2" type="ORF">AVEN_174237_1</name>
</gene>
<evidence type="ECO:0000256" key="1">
    <source>
        <dbReference type="SAM" id="MobiDB-lite"/>
    </source>
</evidence>
<protein>
    <submittedName>
        <fullName evidence="2">Uncharacterized protein</fullName>
    </submittedName>
</protein>
<evidence type="ECO:0000313" key="2">
    <source>
        <dbReference type="EMBL" id="GBO10665.1"/>
    </source>
</evidence>
<evidence type="ECO:0000313" key="3">
    <source>
        <dbReference type="Proteomes" id="UP000499080"/>
    </source>
</evidence>
<feature type="compositionally biased region" description="Basic and acidic residues" evidence="1">
    <location>
        <begin position="8"/>
        <end position="21"/>
    </location>
</feature>
<reference evidence="2 3" key="1">
    <citation type="journal article" date="2019" name="Sci. Rep.">
        <title>Orb-weaving spider Araneus ventricosus genome elucidates the spidroin gene catalogue.</title>
        <authorList>
            <person name="Kono N."/>
            <person name="Nakamura H."/>
            <person name="Ohtoshi R."/>
            <person name="Moran D.A.P."/>
            <person name="Shinohara A."/>
            <person name="Yoshida Y."/>
            <person name="Fujiwara M."/>
            <person name="Mori M."/>
            <person name="Tomita M."/>
            <person name="Arakawa K."/>
        </authorList>
    </citation>
    <scope>NUCLEOTIDE SEQUENCE [LARGE SCALE GENOMIC DNA]</scope>
</reference>
<dbReference type="AlphaFoldDB" id="A0A4Y2UCC4"/>
<organism evidence="2 3">
    <name type="scientific">Araneus ventricosus</name>
    <name type="common">Orbweaver spider</name>
    <name type="synonym">Epeira ventricosa</name>
    <dbReference type="NCBI Taxonomy" id="182803"/>
    <lineage>
        <taxon>Eukaryota</taxon>
        <taxon>Metazoa</taxon>
        <taxon>Ecdysozoa</taxon>
        <taxon>Arthropoda</taxon>
        <taxon>Chelicerata</taxon>
        <taxon>Arachnida</taxon>
        <taxon>Araneae</taxon>
        <taxon>Araneomorphae</taxon>
        <taxon>Entelegynae</taxon>
        <taxon>Araneoidea</taxon>
        <taxon>Araneidae</taxon>
        <taxon>Araneus</taxon>
    </lineage>
</organism>
<dbReference type="EMBL" id="BGPR01035713">
    <property type="protein sequence ID" value="GBO10665.1"/>
    <property type="molecule type" value="Genomic_DNA"/>
</dbReference>
<dbReference type="Proteomes" id="UP000499080">
    <property type="component" value="Unassembled WGS sequence"/>
</dbReference>
<keyword evidence="3" id="KW-1185">Reference proteome</keyword>
<proteinExistence type="predicted"/>
<comment type="caution">
    <text evidence="2">The sequence shown here is derived from an EMBL/GenBank/DDBJ whole genome shotgun (WGS) entry which is preliminary data.</text>
</comment>